<protein>
    <submittedName>
        <fullName evidence="2">DUF4470 domain-containing protein</fullName>
    </submittedName>
</protein>
<sequence>MALWNFDAISRTLHDRATQIEGENLFNLFIVERHLPSDEFIEATNALTAIQKGHIAGLFIAGRQLELDQIMNGIILSLPDEVQIKARNFMELMHFLVCLHDSLQEPPYY</sequence>
<dbReference type="WBParaSite" id="HCON_00072665-00001">
    <property type="protein sequence ID" value="HCON_00072665-00001"/>
    <property type="gene ID" value="HCON_00072665"/>
</dbReference>
<dbReference type="AlphaFoldDB" id="A0A7I4YBV7"/>
<name>A0A7I4YBV7_HAECO</name>
<organism evidence="1 2">
    <name type="scientific">Haemonchus contortus</name>
    <name type="common">Barber pole worm</name>
    <dbReference type="NCBI Taxonomy" id="6289"/>
    <lineage>
        <taxon>Eukaryota</taxon>
        <taxon>Metazoa</taxon>
        <taxon>Ecdysozoa</taxon>
        <taxon>Nematoda</taxon>
        <taxon>Chromadorea</taxon>
        <taxon>Rhabditida</taxon>
        <taxon>Rhabditina</taxon>
        <taxon>Rhabditomorpha</taxon>
        <taxon>Strongyloidea</taxon>
        <taxon>Trichostrongylidae</taxon>
        <taxon>Haemonchus</taxon>
    </lineage>
</organism>
<dbReference type="Proteomes" id="UP000025227">
    <property type="component" value="Unplaced"/>
</dbReference>
<evidence type="ECO:0000313" key="2">
    <source>
        <dbReference type="WBParaSite" id="HCON_00072665-00001"/>
    </source>
</evidence>
<accession>A0A7I4YBV7</accession>
<keyword evidence="1" id="KW-1185">Reference proteome</keyword>
<reference evidence="2" key="1">
    <citation type="submission" date="2020-12" db="UniProtKB">
        <authorList>
            <consortium name="WormBaseParasite"/>
        </authorList>
    </citation>
    <scope>IDENTIFICATION</scope>
    <source>
        <strain evidence="2">MHco3</strain>
    </source>
</reference>
<proteinExistence type="predicted"/>
<evidence type="ECO:0000313" key="1">
    <source>
        <dbReference type="Proteomes" id="UP000025227"/>
    </source>
</evidence>
<dbReference type="OrthoDB" id="5798223at2759"/>